<feature type="region of interest" description="Disordered" evidence="7">
    <location>
        <begin position="260"/>
        <end position="283"/>
    </location>
</feature>
<dbReference type="InterPro" id="IPR050235">
    <property type="entry name" value="CK1_Ser-Thr_kinase"/>
</dbReference>
<organism evidence="9">
    <name type="scientific">Brugia malayi</name>
    <name type="common">Filarial nematode worm</name>
    <dbReference type="NCBI Taxonomy" id="6279"/>
    <lineage>
        <taxon>Eukaryota</taxon>
        <taxon>Metazoa</taxon>
        <taxon>Ecdysozoa</taxon>
        <taxon>Nematoda</taxon>
        <taxon>Chromadorea</taxon>
        <taxon>Rhabditida</taxon>
        <taxon>Spirurina</taxon>
        <taxon>Spiruromorpha</taxon>
        <taxon>Filarioidea</taxon>
        <taxon>Onchocercidae</taxon>
        <taxon>Brugia</taxon>
    </lineage>
</organism>
<dbReference type="CTD" id="6104172"/>
<accession>A0A8L7T9V8</accession>
<dbReference type="WBParaSite" id="Bm5726c.1">
    <property type="protein sequence ID" value="Bm5726c.1"/>
    <property type="gene ID" value="WBGene00225987"/>
</dbReference>
<evidence type="ECO:0000256" key="2">
    <source>
        <dbReference type="ARBA" id="ARBA00022679"/>
    </source>
</evidence>
<dbReference type="OrthoDB" id="5979581at2759"/>
<keyword evidence="3" id="KW-0547">Nucleotide-binding</keyword>
<dbReference type="GO" id="GO:0005524">
    <property type="term" value="F:ATP binding"/>
    <property type="evidence" value="ECO:0007669"/>
    <property type="project" value="UniProtKB-KW"/>
</dbReference>
<dbReference type="InterPro" id="IPR011009">
    <property type="entry name" value="Kinase-like_dom_sf"/>
</dbReference>
<dbReference type="GO" id="GO:0004674">
    <property type="term" value="F:protein serine/threonine kinase activity"/>
    <property type="evidence" value="ECO:0007669"/>
    <property type="project" value="UniProtKB-KW"/>
</dbReference>
<dbReference type="Gene3D" id="1.10.510.10">
    <property type="entry name" value="Transferase(Phosphotransferase) domain 1"/>
    <property type="match status" value="1"/>
</dbReference>
<name>A0A4E9F528_BRUMA</name>
<evidence type="ECO:0000256" key="3">
    <source>
        <dbReference type="ARBA" id="ARBA00022741"/>
    </source>
</evidence>
<comment type="similarity">
    <text evidence="6">Belongs to the protein kinase superfamily. CK1 Ser/Thr protein kinase family.</text>
</comment>
<evidence type="ECO:0000313" key="9">
    <source>
        <dbReference type="EMBL" id="VIO91205.1"/>
    </source>
</evidence>
<dbReference type="GO" id="GO:0015630">
    <property type="term" value="C:microtubule cytoskeleton"/>
    <property type="evidence" value="ECO:0007669"/>
    <property type="project" value="UniProtKB-ARBA"/>
</dbReference>
<proteinExistence type="inferred from homology"/>
<dbReference type="FunFam" id="3.30.200.20:FF:000358">
    <property type="entry name" value="Tau tubulin kinase 2b"/>
    <property type="match status" value="1"/>
</dbReference>
<evidence type="ECO:0000256" key="7">
    <source>
        <dbReference type="SAM" id="MobiDB-lite"/>
    </source>
</evidence>
<feature type="compositionally biased region" description="Low complexity" evidence="7">
    <location>
        <begin position="270"/>
        <end position="280"/>
    </location>
</feature>
<protein>
    <submittedName>
        <fullName evidence="11">Protein kinase domain-containing protein</fullName>
    </submittedName>
</protein>
<sequence length="344" mass="39872">MKIFNEENESKLVQFPNGKVNIVGARWLVRRILGTGAYGAVYEVQSVTNPLISGALKAESNSATDSILKLEVEVLKQLQSRKYTVRLLYSGKRETYSYMVMTLCGPDLLTVKNMKNLVTFSESTTLRIAVLSLYAIKQVLLRGTLRYCSVNTHKRNEQGRVDDLWSLMYMLIELRCNYLPWSKATREDRILYLKESIPDKQLLSNGKMEFYERILAHLRKLRYPDRPDYHYMYKLMVSPMIRKRYLFNEPYDWEVVSEGATQEESESMKKSSTSSPKSVSPIDVKPFNSIIPEDIPVAQEHAFDEGENDVPDIMKTSYHVYHRRQDRGQRASQDENNVPNEDLP</sequence>
<dbReference type="SMART" id="SM00220">
    <property type="entry name" value="S_TKc"/>
    <property type="match status" value="1"/>
</dbReference>
<feature type="compositionally biased region" description="Polar residues" evidence="7">
    <location>
        <begin position="334"/>
        <end position="344"/>
    </location>
</feature>
<keyword evidence="2" id="KW-0808">Transferase</keyword>
<dbReference type="GeneID" id="6104172"/>
<dbReference type="RefSeq" id="XP_042932779.1">
    <property type="nucleotide sequence ID" value="XM_043076845.1"/>
</dbReference>
<evidence type="ECO:0000256" key="1">
    <source>
        <dbReference type="ARBA" id="ARBA00022527"/>
    </source>
</evidence>
<dbReference type="EMBL" id="CAAKNF010000192">
    <property type="protein sequence ID" value="VIO91205.1"/>
    <property type="molecule type" value="Genomic_DNA"/>
</dbReference>
<keyword evidence="1" id="KW-0723">Serine/threonine-protein kinase</keyword>
<evidence type="ECO:0000256" key="5">
    <source>
        <dbReference type="ARBA" id="ARBA00022840"/>
    </source>
</evidence>
<feature type="region of interest" description="Disordered" evidence="7">
    <location>
        <begin position="317"/>
        <end position="344"/>
    </location>
</feature>
<dbReference type="AlphaFoldDB" id="A0A4E9F528"/>
<evidence type="ECO:0000256" key="6">
    <source>
        <dbReference type="ARBA" id="ARBA00061588"/>
    </source>
</evidence>
<dbReference type="Proteomes" id="UP000006672">
    <property type="component" value="Unassembled WGS sequence"/>
</dbReference>
<accession>A0A4E9F528</accession>
<evidence type="ECO:0000259" key="8">
    <source>
        <dbReference type="SMART" id="SM00220"/>
    </source>
</evidence>
<feature type="domain" description="Protein kinase" evidence="8">
    <location>
        <begin position="27"/>
        <end position="241"/>
    </location>
</feature>
<dbReference type="SUPFAM" id="SSF56112">
    <property type="entry name" value="Protein kinase-like (PK-like)"/>
    <property type="match status" value="1"/>
</dbReference>
<evidence type="ECO:0000256" key="4">
    <source>
        <dbReference type="ARBA" id="ARBA00022777"/>
    </source>
</evidence>
<dbReference type="Gene3D" id="3.30.200.20">
    <property type="entry name" value="Phosphorylase Kinase, domain 1"/>
    <property type="match status" value="1"/>
</dbReference>
<evidence type="ECO:0000313" key="11">
    <source>
        <dbReference type="WBParaSite" id="Bm5726c.1"/>
    </source>
</evidence>
<reference evidence="11" key="3">
    <citation type="submission" date="2022-04" db="UniProtKB">
        <authorList>
            <consortium name="WormBaseParasite"/>
        </authorList>
    </citation>
    <scope>IDENTIFICATION</scope>
</reference>
<keyword evidence="5" id="KW-0067">ATP-binding</keyword>
<keyword evidence="4" id="KW-0418">Kinase</keyword>
<dbReference type="InterPro" id="IPR000719">
    <property type="entry name" value="Prot_kinase_dom"/>
</dbReference>
<reference evidence="9" key="2">
    <citation type="submission" date="2019-04" db="EMBL/GenBank/DDBJ databases">
        <authorList>
            <person name="Howe K."/>
            <person name="Paulini M."/>
            <person name="Williams G."/>
        </authorList>
    </citation>
    <scope>NUCLEOTIDE SEQUENCE [LARGE SCALE GENOMIC DNA]</scope>
    <source>
        <strain evidence="9">FR3</strain>
    </source>
</reference>
<keyword evidence="10" id="KW-1185">Reference proteome</keyword>
<evidence type="ECO:0000313" key="10">
    <source>
        <dbReference type="Proteomes" id="UP000006672"/>
    </source>
</evidence>
<reference evidence="10" key="1">
    <citation type="journal article" date="2007" name="Science">
        <title>Draft genome of the filarial nematode parasite Brugia malayi.</title>
        <authorList>
            <person name="Ghedin E."/>
            <person name="Wang S."/>
            <person name="Spiro D."/>
            <person name="Caler E."/>
            <person name="Zhao Q."/>
            <person name="Crabtree J."/>
            <person name="Allen J.E."/>
            <person name="Delcher A.L."/>
            <person name="Guiliano D.B."/>
            <person name="Miranda-Saavedra D."/>
            <person name="Angiuoli S.V."/>
            <person name="Creasy T."/>
            <person name="Amedeo P."/>
            <person name="Haas B."/>
            <person name="El-Sayed N.M."/>
            <person name="Wortman J.R."/>
            <person name="Feldblyum T."/>
            <person name="Tallon L."/>
            <person name="Schatz M."/>
            <person name="Shumway M."/>
            <person name="Koo H."/>
            <person name="Salzberg S.L."/>
            <person name="Schobel S."/>
            <person name="Pertea M."/>
            <person name="Pop M."/>
            <person name="White O."/>
            <person name="Barton G.J."/>
            <person name="Carlow C.K."/>
            <person name="Crawford M.J."/>
            <person name="Daub J."/>
            <person name="Dimmic M.W."/>
            <person name="Estes C.F."/>
            <person name="Foster J.M."/>
            <person name="Ganatra M."/>
            <person name="Gregory W.F."/>
            <person name="Johnson N.M."/>
            <person name="Jin J."/>
            <person name="Komuniecki R."/>
            <person name="Korf I."/>
            <person name="Kumar S."/>
            <person name="Laney S."/>
            <person name="Li B.W."/>
            <person name="Li W."/>
            <person name="Lindblom T.H."/>
            <person name="Lustigman S."/>
            <person name="Ma D."/>
            <person name="Maina C.V."/>
            <person name="Martin D.M."/>
            <person name="McCarter J.P."/>
            <person name="McReynolds L."/>
            <person name="Mitreva M."/>
            <person name="Nutman T.B."/>
            <person name="Parkinson J."/>
            <person name="Peregrin-Alvarez J.M."/>
            <person name="Poole C."/>
            <person name="Ren Q."/>
            <person name="Saunders L."/>
            <person name="Sluder A.E."/>
            <person name="Smith K."/>
            <person name="Stanke M."/>
            <person name="Unnasch T.R."/>
            <person name="Ware J."/>
            <person name="Wei A.D."/>
            <person name="Weil G."/>
            <person name="Williams D.J."/>
            <person name="Zhang Y."/>
            <person name="Williams S.A."/>
            <person name="Fraser-Liggett C."/>
            <person name="Slatko B."/>
            <person name="Blaxter M.L."/>
            <person name="Scott A.L."/>
        </authorList>
    </citation>
    <scope>NUCLEOTIDE SEQUENCE</scope>
    <source>
        <strain evidence="10">FR3</strain>
    </source>
</reference>
<gene>
    <name evidence="9" type="primary">Bm5726</name>
    <name evidence="11" type="synonym">Bm1_46450</name>
    <name evidence="9" type="ORF">BM_BM5726</name>
</gene>
<dbReference type="PANTHER" id="PTHR11909">
    <property type="entry name" value="CASEIN KINASE-RELATED"/>
    <property type="match status" value="1"/>
</dbReference>